<sequence>MADGKEEVGLVVSSDMEKRANTIVKLQFVLNDMLYYLDACGWEDYEWDFFLNTVAVAAKELPSGSWAKQEFIGYSASMPETYKEGALAANMEEPASGWMTKGVGFRGAFPVPPGLQPPPGPQKFPNNEKVITIVQRLSDEIGVSRVQAVSNTYTQKNADNATNFLSAMTNQFRAGGYITDAEIAEGGLGLEGKVVEDIKATNPKISKYFAEWLSPGDTWAPKFQSTATEMRALIQASLEEGEELSALDWDVELYMAFAGLAPSDSDKYEGALNSLKMHVVSAAKKVKDNPAYRIDTDIAFGTTGMAETISNFYTYVEGKGLLDVYFPQITRKDLENQVRGLVGDWLRVNEGGVYAKSGEEALTAEEGEEAVYIIDAVTRYAMNSLDIKVNTTGKTFEEVFAEEITSGRLLGNKAALKNYYDTAYKTYQLGRQETRVAGYLSEEEQAQVNNLADKMFSLSPDLFKNREDAITYALDARIEVYQHQQASKYETMEEFLESPEFSDYVISRIGDKGAAGYLSDKDLDDIQKITKKLLELTPQLFRNETEANNEALRLFKTEAVFEQQRYYKKETLDEYLDSEYFKEFIAPPKHPGYMSEEDVADVNKITVKLLDKFPTFFRNITEANTEAQLMWSSGAIYRQQQLFGMDSLDEYLDSDQFEDYALLQDIMPDPVTVLRPWELDEERARVGREFGLTDMEITNPLFQAALDSYIEQLQAYQSKTFLEGKRVGDVVTEVAELPQTLPTDAVAFYREEFDKIRQPYDEMIKELGKFMTSVPREQWRNVLGRYEKELTSYQKALDMGEFGGNFEGYIRKTDLNVGIIAGILETQSIVEDYVARIEREHNQLVKAGVLVGEFDKPETMLDKWTTVSNYIVEDEASFYETAADQAAITERTRLINEQARRIDLAHQSAQIEFTQALRDWGFADIEIQDVAPYASAMWAKYYTQVDPYAKTASLTDIERTIKSGEKPEVAPMMSFSQFVQQLGRGTFVDLIKPRRTKELFQLPKL</sequence>
<reference evidence="1" key="1">
    <citation type="submission" date="2020-03" db="EMBL/GenBank/DDBJ databases">
        <title>The deep terrestrial virosphere.</title>
        <authorList>
            <person name="Holmfeldt K."/>
            <person name="Nilsson E."/>
            <person name="Simone D."/>
            <person name="Lopez-Fernandez M."/>
            <person name="Wu X."/>
            <person name="de Brujin I."/>
            <person name="Lundin D."/>
            <person name="Andersson A."/>
            <person name="Bertilsson S."/>
            <person name="Dopson M."/>
        </authorList>
    </citation>
    <scope>NUCLEOTIDE SEQUENCE</scope>
    <source>
        <strain evidence="1">MM415B01388</strain>
    </source>
</reference>
<dbReference type="EMBL" id="MT141344">
    <property type="protein sequence ID" value="QJA58877.1"/>
    <property type="molecule type" value="Genomic_DNA"/>
</dbReference>
<name>A0A6M3IP67_9ZZZZ</name>
<gene>
    <name evidence="1" type="ORF">MM415B01388_0005</name>
</gene>
<proteinExistence type="predicted"/>
<organism evidence="1">
    <name type="scientific">viral metagenome</name>
    <dbReference type="NCBI Taxonomy" id="1070528"/>
    <lineage>
        <taxon>unclassified sequences</taxon>
        <taxon>metagenomes</taxon>
        <taxon>organismal metagenomes</taxon>
    </lineage>
</organism>
<evidence type="ECO:0000313" key="1">
    <source>
        <dbReference type="EMBL" id="QJA58877.1"/>
    </source>
</evidence>
<accession>A0A6M3IP67</accession>
<protein>
    <submittedName>
        <fullName evidence="1">Uncharacterized protein</fullName>
    </submittedName>
</protein>
<dbReference type="AlphaFoldDB" id="A0A6M3IP67"/>